<feature type="transmembrane region" description="Helical" evidence="2">
    <location>
        <begin position="251"/>
        <end position="270"/>
    </location>
</feature>
<dbReference type="Proteomes" id="UP000717696">
    <property type="component" value="Unassembled WGS sequence"/>
</dbReference>
<feature type="transmembrane region" description="Helical" evidence="2">
    <location>
        <begin position="174"/>
        <end position="198"/>
    </location>
</feature>
<feature type="region of interest" description="Disordered" evidence="1">
    <location>
        <begin position="314"/>
        <end position="369"/>
    </location>
</feature>
<feature type="transmembrane region" description="Helical" evidence="2">
    <location>
        <begin position="100"/>
        <end position="121"/>
    </location>
</feature>
<evidence type="ECO:0000313" key="4">
    <source>
        <dbReference type="EMBL" id="KAH7120360.1"/>
    </source>
</evidence>
<proteinExistence type="predicted"/>
<feature type="compositionally biased region" description="Basic and acidic residues" evidence="1">
    <location>
        <begin position="344"/>
        <end position="359"/>
    </location>
</feature>
<dbReference type="Pfam" id="PF20684">
    <property type="entry name" value="Fung_rhodopsin"/>
    <property type="match status" value="1"/>
</dbReference>
<gene>
    <name evidence="4" type="ORF">B0J13DRAFT_649137</name>
</gene>
<dbReference type="OrthoDB" id="3918601at2759"/>
<dbReference type="EMBL" id="JAGMUU010000028">
    <property type="protein sequence ID" value="KAH7120360.1"/>
    <property type="molecule type" value="Genomic_DNA"/>
</dbReference>
<sequence>MSSDSYAAPAFYALTENNRAGLVVVASIVFLVYAILGTLTKLLIRLNITSMRDYDYSLLFALVLYFAQTACVVAACNRGLGVHRDDITADDFERYGKLMYASRILAPFISGAAKISLCLLIRQIDNQGKLNTANIALGGLVLVWVVTGFFSIVFQCPLPTPWLAESYAQCTNYGPIYVYNGIMDILTDLALCILPVAMMWHVQTTPRRKAIVMGLFGTRIIVPIVTIPSLTNAHYLFQDYSDPTWLAVSRTIWFQISLGLSVLTVCIPSLKGVIDSLLGSTAVAAIQAPYDLKSSDKRSGLELTLIPDSSKNASHNIISGGGRLKMSSKGKSADRSGWQSVDRSGWHSDRETATKRGGSERMSGSESVRKLTEGVIVVRDEFEIHYDEGRASTSRAGSHGSSDAGYRM</sequence>
<dbReference type="InterPro" id="IPR049326">
    <property type="entry name" value="Rhodopsin_dom_fungi"/>
</dbReference>
<feature type="domain" description="Rhodopsin" evidence="3">
    <location>
        <begin position="42"/>
        <end position="274"/>
    </location>
</feature>
<feature type="transmembrane region" description="Helical" evidence="2">
    <location>
        <begin position="56"/>
        <end position="80"/>
    </location>
</feature>
<reference evidence="4" key="1">
    <citation type="journal article" date="2021" name="Nat. Commun.">
        <title>Genetic determinants of endophytism in the Arabidopsis root mycobiome.</title>
        <authorList>
            <person name="Mesny F."/>
            <person name="Miyauchi S."/>
            <person name="Thiergart T."/>
            <person name="Pickel B."/>
            <person name="Atanasova L."/>
            <person name="Karlsson M."/>
            <person name="Huettel B."/>
            <person name="Barry K.W."/>
            <person name="Haridas S."/>
            <person name="Chen C."/>
            <person name="Bauer D."/>
            <person name="Andreopoulos W."/>
            <person name="Pangilinan J."/>
            <person name="LaButti K."/>
            <person name="Riley R."/>
            <person name="Lipzen A."/>
            <person name="Clum A."/>
            <person name="Drula E."/>
            <person name="Henrissat B."/>
            <person name="Kohler A."/>
            <person name="Grigoriev I.V."/>
            <person name="Martin F.M."/>
            <person name="Hacquard S."/>
        </authorList>
    </citation>
    <scope>NUCLEOTIDE SEQUENCE</scope>
    <source>
        <strain evidence="4">MPI-CAGE-AT-0021</strain>
    </source>
</reference>
<protein>
    <recommendedName>
        <fullName evidence="3">Rhodopsin domain-containing protein</fullName>
    </recommendedName>
</protein>
<dbReference type="PANTHER" id="PTHR38794:SF3">
    <property type="entry name" value="INTEGRAL MEMBRANE PROTEIN"/>
    <property type="match status" value="1"/>
</dbReference>
<keyword evidence="2" id="KW-0812">Transmembrane</keyword>
<feature type="transmembrane region" description="Helical" evidence="2">
    <location>
        <begin position="210"/>
        <end position="231"/>
    </location>
</feature>
<keyword evidence="2" id="KW-1133">Transmembrane helix</keyword>
<evidence type="ECO:0000256" key="2">
    <source>
        <dbReference type="SAM" id="Phobius"/>
    </source>
</evidence>
<feature type="transmembrane region" description="Helical" evidence="2">
    <location>
        <begin position="133"/>
        <end position="154"/>
    </location>
</feature>
<evidence type="ECO:0000313" key="5">
    <source>
        <dbReference type="Proteomes" id="UP000717696"/>
    </source>
</evidence>
<evidence type="ECO:0000256" key="1">
    <source>
        <dbReference type="SAM" id="MobiDB-lite"/>
    </source>
</evidence>
<comment type="caution">
    <text evidence="4">The sequence shown here is derived from an EMBL/GenBank/DDBJ whole genome shotgun (WGS) entry which is preliminary data.</text>
</comment>
<keyword evidence="2" id="KW-0472">Membrane</keyword>
<accession>A0A9P9DGV4</accession>
<dbReference type="PANTHER" id="PTHR38794">
    <property type="entry name" value="INTEGRAL MEMBRANE PROTEIN"/>
    <property type="match status" value="1"/>
</dbReference>
<evidence type="ECO:0000259" key="3">
    <source>
        <dbReference type="Pfam" id="PF20684"/>
    </source>
</evidence>
<feature type="compositionally biased region" description="Polar residues" evidence="1">
    <location>
        <begin position="391"/>
        <end position="401"/>
    </location>
</feature>
<organism evidence="4 5">
    <name type="scientific">Dactylonectria estremocensis</name>
    <dbReference type="NCBI Taxonomy" id="1079267"/>
    <lineage>
        <taxon>Eukaryota</taxon>
        <taxon>Fungi</taxon>
        <taxon>Dikarya</taxon>
        <taxon>Ascomycota</taxon>
        <taxon>Pezizomycotina</taxon>
        <taxon>Sordariomycetes</taxon>
        <taxon>Hypocreomycetidae</taxon>
        <taxon>Hypocreales</taxon>
        <taxon>Nectriaceae</taxon>
        <taxon>Dactylonectria</taxon>
    </lineage>
</organism>
<name>A0A9P9DGV4_9HYPO</name>
<feature type="region of interest" description="Disordered" evidence="1">
    <location>
        <begin position="388"/>
        <end position="408"/>
    </location>
</feature>
<keyword evidence="5" id="KW-1185">Reference proteome</keyword>
<dbReference type="AlphaFoldDB" id="A0A9P9DGV4"/>
<feature type="transmembrane region" description="Helical" evidence="2">
    <location>
        <begin position="20"/>
        <end position="44"/>
    </location>
</feature>